<keyword evidence="2" id="KW-0378">Hydrolase</keyword>
<sequence length="574" mass="67974">MGIPKFYRWLSERFPVINQELETDYEFDNFYLDMNGIIHLCTHNNNNNNSIQLVWNNVEEMFDSIFEYTDRLYRIVKPKKLLFLAVDGVAPRAKMNQQRSRRFRSAKDAERALAEAIERGEEIKSSSRFDSNCITPGTEFMHVLSKRFKDWISFMITHDPAWQQGCDIIFSGPDVPGEGEHKIMDFIRTHAEDKEWTERKHCLYGLDADLIMLGLVTHFPHFSLLREKYVIQKKDGEANKPRFFFEEFHFLQLALLRDMLYLEFKPLGDTQLPFSYDLERVVDDFVFMCIFVGNDFLPNLPHLDINTGALNVMFAVYKSLLPRMGGYLTERHRIHPKRTEWFLQQVSKAERAYFQYRAVEENEPGFLGDEYKSYYYRSKLGIRMEEEPYRVGELCQKYYEGLHFILQYYYQGCPSWKWFYPSFYAPLASDMVHLEEMRVEFEQGHPFRPLTQLLAVLPPESSSFLPEPLRNLMISDLSPLNEYYPPDFEVDLNGKRNSWEAIVLIPFIDENRLLNALATIDTSTELTDEERCRNEEGKNFIWHAQPKRHSSRLPRRKRGISLGNNYRHDSRPVE</sequence>
<name>A0A9C7UTS6_9RHOD</name>
<protein>
    <submittedName>
        <fullName evidence="8">Uncharacterized protein</fullName>
    </submittedName>
</protein>
<evidence type="ECO:0000259" key="7">
    <source>
        <dbReference type="Pfam" id="PF17846"/>
    </source>
</evidence>
<dbReference type="GO" id="GO:0004534">
    <property type="term" value="F:5'-3' RNA exonuclease activity"/>
    <property type="evidence" value="ECO:0007669"/>
    <property type="project" value="TreeGrafter"/>
</dbReference>
<evidence type="ECO:0000256" key="3">
    <source>
        <dbReference type="ARBA" id="ARBA00022839"/>
    </source>
</evidence>
<dbReference type="GO" id="GO:0000956">
    <property type="term" value="P:nuclear-transcribed mRNA catabolic process"/>
    <property type="evidence" value="ECO:0007669"/>
    <property type="project" value="TreeGrafter"/>
</dbReference>
<proteinExistence type="inferred from homology"/>
<dbReference type="Gene3D" id="3.40.50.12390">
    <property type="match status" value="1"/>
</dbReference>
<feature type="domain" description="Xrn1 helical" evidence="7">
    <location>
        <begin position="276"/>
        <end position="362"/>
    </location>
</feature>
<dbReference type="Pfam" id="PF17846">
    <property type="entry name" value="XRN_M"/>
    <property type="match status" value="2"/>
</dbReference>
<evidence type="ECO:0000259" key="6">
    <source>
        <dbReference type="Pfam" id="PF03159"/>
    </source>
</evidence>
<evidence type="ECO:0000256" key="5">
    <source>
        <dbReference type="SAM" id="MobiDB-lite"/>
    </source>
</evidence>
<dbReference type="PANTHER" id="PTHR12341">
    <property type="entry name" value="5'-&gt;3' EXORIBONUCLEASE"/>
    <property type="match status" value="1"/>
</dbReference>
<feature type="domain" description="Xrn1 helical" evidence="7">
    <location>
        <begin position="370"/>
        <end position="550"/>
    </location>
</feature>
<evidence type="ECO:0000256" key="2">
    <source>
        <dbReference type="ARBA" id="ARBA00022801"/>
    </source>
</evidence>
<dbReference type="AlphaFoldDB" id="A0A9C7UTS6"/>
<dbReference type="InterPro" id="IPR041412">
    <property type="entry name" value="Xrn1_helical"/>
</dbReference>
<keyword evidence="9" id="KW-1185">Reference proteome</keyword>
<comment type="similarity">
    <text evidence="4">Belongs to the 5'-3' exonuclease family.</text>
</comment>
<dbReference type="GO" id="GO:0003723">
    <property type="term" value="F:RNA binding"/>
    <property type="evidence" value="ECO:0007669"/>
    <property type="project" value="TreeGrafter"/>
</dbReference>
<dbReference type="Gene3D" id="1.25.40.1050">
    <property type="match status" value="1"/>
</dbReference>
<feature type="compositionally biased region" description="Basic residues" evidence="5">
    <location>
        <begin position="548"/>
        <end position="559"/>
    </location>
</feature>
<dbReference type="CDD" id="cd18673">
    <property type="entry name" value="PIN_XRN1-2-like"/>
    <property type="match status" value="1"/>
</dbReference>
<evidence type="ECO:0000256" key="4">
    <source>
        <dbReference type="ARBA" id="ARBA00038299"/>
    </source>
</evidence>
<gene>
    <name evidence="8" type="ORF">GpartN1_g7490.t1</name>
</gene>
<dbReference type="PANTHER" id="PTHR12341:SF7">
    <property type="entry name" value="5'-3' EXORIBONUCLEASE 1"/>
    <property type="match status" value="1"/>
</dbReference>
<dbReference type="Pfam" id="PF03159">
    <property type="entry name" value="XRN_N"/>
    <property type="match status" value="1"/>
</dbReference>
<dbReference type="GO" id="GO:0005634">
    <property type="term" value="C:nucleus"/>
    <property type="evidence" value="ECO:0007669"/>
    <property type="project" value="TreeGrafter"/>
</dbReference>
<feature type="region of interest" description="Disordered" evidence="5">
    <location>
        <begin position="548"/>
        <end position="574"/>
    </location>
</feature>
<feature type="domain" description="Xrn1 N-terminal" evidence="6">
    <location>
        <begin position="1"/>
        <end position="228"/>
    </location>
</feature>
<evidence type="ECO:0000313" key="8">
    <source>
        <dbReference type="EMBL" id="GJQ15699.1"/>
    </source>
</evidence>
<dbReference type="InterPro" id="IPR027073">
    <property type="entry name" value="5_3_exoribonuclease"/>
</dbReference>
<dbReference type="EMBL" id="BQMJ01000073">
    <property type="protein sequence ID" value="GJQ15699.1"/>
    <property type="molecule type" value="Genomic_DNA"/>
</dbReference>
<dbReference type="CDD" id="cd09897">
    <property type="entry name" value="H3TH_FEN1-XPG-like"/>
    <property type="match status" value="1"/>
</dbReference>
<accession>A0A9C7UTS6</accession>
<reference evidence="8" key="1">
    <citation type="journal article" date="2022" name="Proc. Natl. Acad. Sci. U.S.A.">
        <title>Life cycle and functional genomics of the unicellular red alga Galdieria for elucidating algal and plant evolution and industrial use.</title>
        <authorList>
            <person name="Hirooka S."/>
            <person name="Itabashi T."/>
            <person name="Ichinose T.M."/>
            <person name="Onuma R."/>
            <person name="Fujiwara T."/>
            <person name="Yamashita S."/>
            <person name="Jong L.W."/>
            <person name="Tomita R."/>
            <person name="Iwane A.H."/>
            <person name="Miyagishima S.Y."/>
        </authorList>
    </citation>
    <scope>NUCLEOTIDE SEQUENCE</scope>
    <source>
        <strain evidence="8">NBRC 102759</strain>
    </source>
</reference>
<reference evidence="8" key="2">
    <citation type="submission" date="2022-01" db="EMBL/GenBank/DDBJ databases">
        <authorList>
            <person name="Hirooka S."/>
            <person name="Miyagishima S.Y."/>
        </authorList>
    </citation>
    <scope>NUCLEOTIDE SEQUENCE</scope>
    <source>
        <strain evidence="8">NBRC 102759</strain>
    </source>
</reference>
<evidence type="ECO:0000313" key="9">
    <source>
        <dbReference type="Proteomes" id="UP001061958"/>
    </source>
</evidence>
<keyword evidence="3" id="KW-0269">Exonuclease</keyword>
<keyword evidence="1" id="KW-0540">Nuclease</keyword>
<dbReference type="OrthoDB" id="372487at2759"/>
<dbReference type="Proteomes" id="UP001061958">
    <property type="component" value="Unassembled WGS sequence"/>
</dbReference>
<evidence type="ECO:0000256" key="1">
    <source>
        <dbReference type="ARBA" id="ARBA00022722"/>
    </source>
</evidence>
<dbReference type="InterPro" id="IPR004859">
    <property type="entry name" value="Xrn1_N"/>
</dbReference>
<comment type="caution">
    <text evidence="8">The sequence shown here is derived from an EMBL/GenBank/DDBJ whole genome shotgun (WGS) entry which is preliminary data.</text>
</comment>
<organism evidence="8 9">
    <name type="scientific">Galdieria partita</name>
    <dbReference type="NCBI Taxonomy" id="83374"/>
    <lineage>
        <taxon>Eukaryota</taxon>
        <taxon>Rhodophyta</taxon>
        <taxon>Bangiophyceae</taxon>
        <taxon>Galdieriales</taxon>
        <taxon>Galdieriaceae</taxon>
        <taxon>Galdieria</taxon>
    </lineage>
</organism>